<dbReference type="EMBL" id="CP144107">
    <property type="protein sequence ID" value="WWC92140.1"/>
    <property type="molecule type" value="Genomic_DNA"/>
</dbReference>
<organism evidence="5 6">
    <name type="scientific">Kwoniella dendrophila CBS 6074</name>
    <dbReference type="NCBI Taxonomy" id="1295534"/>
    <lineage>
        <taxon>Eukaryota</taxon>
        <taxon>Fungi</taxon>
        <taxon>Dikarya</taxon>
        <taxon>Basidiomycota</taxon>
        <taxon>Agaricomycotina</taxon>
        <taxon>Tremellomycetes</taxon>
        <taxon>Tremellales</taxon>
        <taxon>Cryptococcaceae</taxon>
        <taxon>Kwoniella</taxon>
    </lineage>
</organism>
<dbReference type="GO" id="GO:0045454">
    <property type="term" value="P:cell redox homeostasis"/>
    <property type="evidence" value="ECO:0007669"/>
    <property type="project" value="TreeGrafter"/>
</dbReference>
<evidence type="ECO:0000256" key="1">
    <source>
        <dbReference type="ARBA" id="ARBA00022441"/>
    </source>
</evidence>
<feature type="region of interest" description="Disordered" evidence="4">
    <location>
        <begin position="705"/>
        <end position="817"/>
    </location>
</feature>
<dbReference type="SUPFAM" id="SSF117281">
    <property type="entry name" value="Kelch motif"/>
    <property type="match status" value="1"/>
</dbReference>
<feature type="compositionally biased region" description="Pro residues" evidence="4">
    <location>
        <begin position="717"/>
        <end position="730"/>
    </location>
</feature>
<dbReference type="GO" id="GO:0005829">
    <property type="term" value="C:cytosol"/>
    <property type="evidence" value="ECO:0007669"/>
    <property type="project" value="TreeGrafter"/>
</dbReference>
<feature type="compositionally biased region" description="Polar residues" evidence="4">
    <location>
        <begin position="596"/>
        <end position="637"/>
    </location>
</feature>
<dbReference type="PANTHER" id="PTHR43503:SF2">
    <property type="entry name" value="NEGATIVE REGULATOR OF SPORULATION MDS3-RELATED"/>
    <property type="match status" value="1"/>
</dbReference>
<keyword evidence="2" id="KW-0677">Repeat</keyword>
<dbReference type="Pfam" id="PF24681">
    <property type="entry name" value="Kelch_KLHDC2_KLHL20_DRC7"/>
    <property type="match status" value="1"/>
</dbReference>
<accession>A0AAX4K3D8</accession>
<dbReference type="GO" id="GO:0005739">
    <property type="term" value="C:mitochondrion"/>
    <property type="evidence" value="ECO:0007669"/>
    <property type="project" value="TreeGrafter"/>
</dbReference>
<gene>
    <name evidence="5" type="ORF">L201_007094</name>
</gene>
<dbReference type="PANTHER" id="PTHR43503">
    <property type="entry name" value="MCG48959-RELATED"/>
    <property type="match status" value="1"/>
</dbReference>
<proteinExistence type="predicted"/>
<sequence>MDAGLAHLVSWSEPTKGHVPPPLTGPSITISPLPDPHPPTVFLFGGKSVRTRRLTSEMWAMNLQTKLWERVDAGEGPGPRYFHSMDIWEDKLVCFGGMSDSDPMSVHNDIWFFDCSSRRWLPQPHPSSGVIGLGISSPSTSTSALPSASHQDPSLIPSARYAHLSSISRGKLVISGGQYSDNSWIYEINVYDLKKQIWESKTIQPESGGLHSKGAYRSVATSSRQRVVIPRGGAELKSTTTHSYSIDEEGEGGDIWCYSNYDFAKVRRELDVISPDTSMPPVPSVKHVSPPAFNLRDDSDAMRGQHQPPGLRFPTGGIVGNHFILCGLYLASSSAAFSIWALNLDTMTWKHLEPAVLSAGSWNRAVVWPEMAKILVFGNNELDLASDYSRRAVNLDHMAVISLEAFGIYQPPKLEIPAKIQQAGLTMLDEKLASDFDVICDDGRRVKCSRQILTERWSWFAEQEQALASRSAEVIAAAPVIDINDTLLGSFTPARLAPTNLTIPEPFPVCVALVQYFYTLCLSTALQNRAPVLSALLFLAKQYNIPRLNKLVIHALHERLEPSIAVGIYEIATLAGEQCLQVRALNMIHMAKNAAARSQRQGPAGSQQSDTGSSVSQSHANPSGTYNSPQESSNPPTGSRGPSVDDTPHRRARADSLTVPTDIIHALPLTNSEEVEPTFNPNDNHQQVNDLLAALDVNSTVARKFSSNSSLKGKPVRSPPNYPVPPPPVRNPLRIPMPSVNTTCFRLSPGPSTPDSSHPSGASHRPSSPTNSDVTSNFPSTPAESLRESWIIPNRDFTPTMMDSRSSSGSGLPSLPEGYESLQLRKKQSLQTKHREALVDPQADGKKLNAATLEAAGLISPVTPPPASLSAQQAKVIEAMNSHHSVASYYFEASASPSNLSRATSSASGNSSIPPRQKYFSGITDSSSSTGQSIRDIRLGSSSHGHGHSHMDFSDSTSLMRTDTTGVSTYDAMSISSGSTGTSSKKAAKAELKAIRAAEKDAKKAEAQARFEALRAQQAKKMAISRAESQRQQEIKANQKQESMTIKETQQKEKDKPKSKWGKFGKNFTEAVLFPAGGANSTMI</sequence>
<feature type="compositionally biased region" description="Basic and acidic residues" evidence="4">
    <location>
        <begin position="1049"/>
        <end position="1058"/>
    </location>
</feature>
<dbReference type="InterPro" id="IPR015915">
    <property type="entry name" value="Kelch-typ_b-propeller"/>
</dbReference>
<evidence type="ECO:0000256" key="4">
    <source>
        <dbReference type="SAM" id="MobiDB-lite"/>
    </source>
</evidence>
<keyword evidence="1" id="KW-0880">Kelch repeat</keyword>
<evidence type="ECO:0000256" key="2">
    <source>
        <dbReference type="ARBA" id="ARBA00022737"/>
    </source>
</evidence>
<evidence type="ECO:0000313" key="5">
    <source>
        <dbReference type="EMBL" id="WWC92140.1"/>
    </source>
</evidence>
<feature type="compositionally biased region" description="Polar residues" evidence="4">
    <location>
        <begin position="753"/>
        <end position="783"/>
    </location>
</feature>
<dbReference type="InterPro" id="IPR011333">
    <property type="entry name" value="SKP1/BTB/POZ_sf"/>
</dbReference>
<dbReference type="RefSeq" id="XP_066078902.1">
    <property type="nucleotide sequence ID" value="XM_066222805.1"/>
</dbReference>
<dbReference type="Gene3D" id="3.30.710.10">
    <property type="entry name" value="Potassium Channel Kv1.1, Chain A"/>
    <property type="match status" value="1"/>
</dbReference>
<name>A0AAX4K3D8_9TREE</name>
<evidence type="ECO:0000313" key="6">
    <source>
        <dbReference type="Proteomes" id="UP001355207"/>
    </source>
</evidence>
<feature type="region of interest" description="Disordered" evidence="4">
    <location>
        <begin position="922"/>
        <end position="959"/>
    </location>
</feature>
<evidence type="ECO:0008006" key="7">
    <source>
        <dbReference type="Google" id="ProtNLM"/>
    </source>
</evidence>
<keyword evidence="6" id="KW-1185">Reference proteome</keyword>
<keyword evidence="3" id="KW-0175">Coiled coil</keyword>
<dbReference type="Proteomes" id="UP001355207">
    <property type="component" value="Chromosome 10"/>
</dbReference>
<feature type="region of interest" description="Disordered" evidence="4">
    <location>
        <begin position="596"/>
        <end position="659"/>
    </location>
</feature>
<dbReference type="AlphaFoldDB" id="A0AAX4K3D8"/>
<feature type="coiled-coil region" evidence="3">
    <location>
        <begin position="985"/>
        <end position="1017"/>
    </location>
</feature>
<protein>
    <recommendedName>
        <fullName evidence="7">Regulatory protein ral2</fullName>
    </recommendedName>
</protein>
<feature type="compositionally biased region" description="Low complexity" evidence="4">
    <location>
        <begin position="806"/>
        <end position="816"/>
    </location>
</feature>
<evidence type="ECO:0000256" key="3">
    <source>
        <dbReference type="SAM" id="Coils"/>
    </source>
</evidence>
<dbReference type="GeneID" id="91097763"/>
<feature type="compositionally biased region" description="Basic and acidic residues" evidence="4">
    <location>
        <begin position="1028"/>
        <end position="1039"/>
    </location>
</feature>
<feature type="compositionally biased region" description="Polar residues" evidence="4">
    <location>
        <begin position="923"/>
        <end position="933"/>
    </location>
</feature>
<feature type="region of interest" description="Disordered" evidence="4">
    <location>
        <begin position="1025"/>
        <end position="1063"/>
    </location>
</feature>
<dbReference type="Gene3D" id="2.120.10.80">
    <property type="entry name" value="Kelch-type beta propeller"/>
    <property type="match status" value="2"/>
</dbReference>
<reference evidence="5 6" key="1">
    <citation type="submission" date="2024-01" db="EMBL/GenBank/DDBJ databases">
        <title>Comparative genomics of Cryptococcus and Kwoniella reveals pathogenesis evolution and contrasting modes of karyotype evolution via chromosome fusion or intercentromeric recombination.</title>
        <authorList>
            <person name="Coelho M.A."/>
            <person name="David-Palma M."/>
            <person name="Shea T."/>
            <person name="Bowers K."/>
            <person name="McGinley-Smith S."/>
            <person name="Mohammad A.W."/>
            <person name="Gnirke A."/>
            <person name="Yurkov A.M."/>
            <person name="Nowrousian M."/>
            <person name="Sun S."/>
            <person name="Cuomo C.A."/>
            <person name="Heitman J."/>
        </authorList>
    </citation>
    <scope>NUCLEOTIDE SEQUENCE [LARGE SCALE GENOMIC DNA]</scope>
    <source>
        <strain evidence="5 6">CBS 6074</strain>
    </source>
</reference>